<keyword evidence="2" id="KW-0430">Lectin</keyword>
<evidence type="ECO:0000313" key="6">
    <source>
        <dbReference type="Proteomes" id="UP000682877"/>
    </source>
</evidence>
<protein>
    <recommendedName>
        <fullName evidence="4">Jacalin-type lectin domain-containing protein</fullName>
    </recommendedName>
</protein>
<dbReference type="CDD" id="cd09612">
    <property type="entry name" value="Jacalin"/>
    <property type="match status" value="3"/>
</dbReference>
<feature type="domain" description="Jacalin-type lectin" evidence="4">
    <location>
        <begin position="299"/>
        <end position="445"/>
    </location>
</feature>
<keyword evidence="6" id="KW-1185">Reference proteome</keyword>
<evidence type="ECO:0000256" key="2">
    <source>
        <dbReference type="ARBA" id="ARBA00022734"/>
    </source>
</evidence>
<evidence type="ECO:0000259" key="4">
    <source>
        <dbReference type="PROSITE" id="PS51752"/>
    </source>
</evidence>
<dbReference type="InterPro" id="IPR001229">
    <property type="entry name" value="Jacalin-like_lectin_dom"/>
</dbReference>
<dbReference type="Proteomes" id="UP000682877">
    <property type="component" value="Chromosome 1"/>
</dbReference>
<sequence length="474" mass="52599">MSQDSNAFEIIQPEGPKWDDGCDHDDVTKIYLIGGKDGIQFIKIDYIKSGEPKNGSFHGYTGGGFKQMFEIDNLKNEYLESVEGYYSSMSGGFITAIQFKTNLRVSELMGYNNGPGGRKLKLANHGKKIIGFQGFSKYNLDDLDAHFTPITPTRMEAQGGKGGVEWDDGADHDSVTKIQVRINKEGIQYIKFNYVDKDGHPEKEQVHGSDTGRGNTLQPFEINHIDKEYLLSIDGYYNEDSGVIQTLQFKTNIKTSEVMGNDEEGTKFTLGCNGHEIIGFHGYAQDNLNSLGVYITTLPLTKLEYKGKGGEIWDDGTFQGVKKVSLYSCDDSIRCIEFEYINDGKMETRVHGTKIEMDFTKDEFKVDYPNEFLTSVEGTYNIDDSHDTKITSLTFKTSNKKRTSLRLGKASDSSFLLESKGCALVGFHGSSSYNYLYALGAYSFPMTPLAEAGKLYTQAGDRGASQDNGGFGGV</sequence>
<dbReference type="GO" id="GO:0030246">
    <property type="term" value="F:carbohydrate binding"/>
    <property type="evidence" value="ECO:0007669"/>
    <property type="project" value="UniProtKB-KW"/>
</dbReference>
<name>A0A8S1ZJB5_ARAAE</name>
<evidence type="ECO:0000256" key="3">
    <source>
        <dbReference type="ARBA" id="ARBA00022737"/>
    </source>
</evidence>
<dbReference type="Pfam" id="PF01419">
    <property type="entry name" value="Jacalin"/>
    <property type="match status" value="3"/>
</dbReference>
<dbReference type="PANTHER" id="PTHR47293">
    <property type="entry name" value="JACALIN-RELATED LECTIN 3"/>
    <property type="match status" value="1"/>
</dbReference>
<dbReference type="AlphaFoldDB" id="A0A8S1ZJB5"/>
<dbReference type="InterPro" id="IPR033734">
    <property type="entry name" value="Jacalin-like_lectin_dom_plant"/>
</dbReference>
<evidence type="ECO:0000256" key="1">
    <source>
        <dbReference type="ARBA" id="ARBA00006568"/>
    </source>
</evidence>
<comment type="similarity">
    <text evidence="1">Belongs to the jacalin lectin family.</text>
</comment>
<accession>A0A8S1ZJB5</accession>
<dbReference type="SUPFAM" id="SSF51101">
    <property type="entry name" value="Mannose-binding lectins"/>
    <property type="match status" value="3"/>
</dbReference>
<reference evidence="5" key="1">
    <citation type="submission" date="2021-01" db="EMBL/GenBank/DDBJ databases">
        <authorList>
            <person name="Bezrukov I."/>
        </authorList>
    </citation>
    <scope>NUCLEOTIDE SEQUENCE</scope>
</reference>
<evidence type="ECO:0000313" key="5">
    <source>
        <dbReference type="EMBL" id="CAE5959992.1"/>
    </source>
</evidence>
<keyword evidence="3" id="KW-0677">Repeat</keyword>
<dbReference type="PANTHER" id="PTHR47293:SF11">
    <property type="entry name" value="JACALIN-RELATED LECTIN 12-RELATED"/>
    <property type="match status" value="1"/>
</dbReference>
<dbReference type="EMBL" id="LR999451">
    <property type="protein sequence ID" value="CAE5959992.1"/>
    <property type="molecule type" value="Genomic_DNA"/>
</dbReference>
<gene>
    <name evidence="5" type="ORF">AARE701A_LOCUS3460</name>
</gene>
<dbReference type="PROSITE" id="PS51752">
    <property type="entry name" value="JACALIN_LECTIN"/>
    <property type="match status" value="3"/>
</dbReference>
<dbReference type="Gene3D" id="2.100.10.30">
    <property type="entry name" value="Jacalin-like lectin domain"/>
    <property type="match status" value="3"/>
</dbReference>
<feature type="domain" description="Jacalin-type lectin" evidence="4">
    <location>
        <begin position="152"/>
        <end position="297"/>
    </location>
</feature>
<proteinExistence type="inferred from homology"/>
<dbReference type="SMART" id="SM00915">
    <property type="entry name" value="Jacalin"/>
    <property type="match status" value="3"/>
</dbReference>
<dbReference type="FunFam" id="2.100.10.30:FF:000001">
    <property type="entry name" value="Jacalin-related lectin 33"/>
    <property type="match status" value="3"/>
</dbReference>
<organism evidence="5 6">
    <name type="scientific">Arabidopsis arenosa</name>
    <name type="common">Sand rock-cress</name>
    <name type="synonym">Cardaminopsis arenosa</name>
    <dbReference type="NCBI Taxonomy" id="38785"/>
    <lineage>
        <taxon>Eukaryota</taxon>
        <taxon>Viridiplantae</taxon>
        <taxon>Streptophyta</taxon>
        <taxon>Embryophyta</taxon>
        <taxon>Tracheophyta</taxon>
        <taxon>Spermatophyta</taxon>
        <taxon>Magnoliopsida</taxon>
        <taxon>eudicotyledons</taxon>
        <taxon>Gunneridae</taxon>
        <taxon>Pentapetalae</taxon>
        <taxon>rosids</taxon>
        <taxon>malvids</taxon>
        <taxon>Brassicales</taxon>
        <taxon>Brassicaceae</taxon>
        <taxon>Camelineae</taxon>
        <taxon>Arabidopsis</taxon>
    </lineage>
</organism>
<feature type="domain" description="Jacalin-type lectin" evidence="4">
    <location>
        <begin position="2"/>
        <end position="149"/>
    </location>
</feature>
<dbReference type="InterPro" id="IPR036404">
    <property type="entry name" value="Jacalin-like_lectin_dom_sf"/>
</dbReference>